<comment type="similarity">
    <text evidence="1 3">Belongs to the UDP-glycosyltransferase family.</text>
</comment>
<dbReference type="SUPFAM" id="SSF53756">
    <property type="entry name" value="UDP-Glycosyltransferase/glycogen phosphorylase"/>
    <property type="match status" value="1"/>
</dbReference>
<dbReference type="GO" id="GO:0008194">
    <property type="term" value="F:UDP-glycosyltransferase activity"/>
    <property type="evidence" value="ECO:0007669"/>
    <property type="project" value="InterPro"/>
</dbReference>
<keyword evidence="3" id="KW-0328">Glycosyltransferase</keyword>
<dbReference type="Gene3D" id="3.40.50.2000">
    <property type="entry name" value="Glycogen Phosphorylase B"/>
    <property type="match status" value="2"/>
</dbReference>
<evidence type="ECO:0000256" key="4">
    <source>
        <dbReference type="RuleBase" id="RU362057"/>
    </source>
</evidence>
<accession>A0AAP0Q6T6</accession>
<dbReference type="Pfam" id="PF26168">
    <property type="entry name" value="Glyco_transf_N"/>
    <property type="match status" value="1"/>
</dbReference>
<reference evidence="6 7" key="1">
    <citation type="submission" date="2024-01" db="EMBL/GenBank/DDBJ databases">
        <title>Genome assemblies of Stephania.</title>
        <authorList>
            <person name="Yang L."/>
        </authorList>
    </citation>
    <scope>NUCLEOTIDE SEQUENCE [LARGE SCALE GENOMIC DNA]</scope>
    <source>
        <strain evidence="6">YNDBR</strain>
        <tissue evidence="6">Leaf</tissue>
    </source>
</reference>
<dbReference type="InterPro" id="IPR058980">
    <property type="entry name" value="Glyco_transf_N"/>
</dbReference>
<dbReference type="FunFam" id="3.40.50.2000:FF:000060">
    <property type="entry name" value="Glycosyltransferase"/>
    <property type="match status" value="1"/>
</dbReference>
<evidence type="ECO:0000256" key="1">
    <source>
        <dbReference type="ARBA" id="ARBA00009995"/>
    </source>
</evidence>
<dbReference type="AlphaFoldDB" id="A0AAP0Q6T6"/>
<proteinExistence type="inferred from homology"/>
<dbReference type="CDD" id="cd03784">
    <property type="entry name" value="GT1_Gtf-like"/>
    <property type="match status" value="1"/>
</dbReference>
<evidence type="ECO:0000313" key="7">
    <source>
        <dbReference type="Proteomes" id="UP001420932"/>
    </source>
</evidence>
<gene>
    <name evidence="6" type="ORF">Syun_001992</name>
</gene>
<organism evidence="6 7">
    <name type="scientific">Stephania yunnanensis</name>
    <dbReference type="NCBI Taxonomy" id="152371"/>
    <lineage>
        <taxon>Eukaryota</taxon>
        <taxon>Viridiplantae</taxon>
        <taxon>Streptophyta</taxon>
        <taxon>Embryophyta</taxon>
        <taxon>Tracheophyta</taxon>
        <taxon>Spermatophyta</taxon>
        <taxon>Magnoliopsida</taxon>
        <taxon>Ranunculales</taxon>
        <taxon>Menispermaceae</taxon>
        <taxon>Menispermoideae</taxon>
        <taxon>Cissampelideae</taxon>
        <taxon>Stephania</taxon>
    </lineage>
</organism>
<dbReference type="PANTHER" id="PTHR48044:SF22">
    <property type="entry name" value="GLYCOSYLTRANSFERASE"/>
    <property type="match status" value="1"/>
</dbReference>
<feature type="domain" description="Glycosyltransferase N-terminal" evidence="5">
    <location>
        <begin position="26"/>
        <end position="276"/>
    </location>
</feature>
<evidence type="ECO:0000256" key="3">
    <source>
        <dbReference type="RuleBase" id="RU003718"/>
    </source>
</evidence>
<evidence type="ECO:0000259" key="5">
    <source>
        <dbReference type="Pfam" id="PF26168"/>
    </source>
</evidence>
<dbReference type="Proteomes" id="UP001420932">
    <property type="component" value="Unassembled WGS sequence"/>
</dbReference>
<dbReference type="InterPro" id="IPR002213">
    <property type="entry name" value="UDP_glucos_trans"/>
</dbReference>
<comment type="caution">
    <text evidence="6">The sequence shown here is derived from an EMBL/GenBank/DDBJ whole genome shotgun (WGS) entry which is preliminary data.</text>
</comment>
<evidence type="ECO:0000313" key="6">
    <source>
        <dbReference type="EMBL" id="KAK9169852.1"/>
    </source>
</evidence>
<dbReference type="PANTHER" id="PTHR48044">
    <property type="entry name" value="GLYCOSYLTRANSFERASE"/>
    <property type="match status" value="1"/>
</dbReference>
<keyword evidence="2 3" id="KW-0808">Transferase</keyword>
<dbReference type="GO" id="GO:1901137">
    <property type="term" value="P:carbohydrate derivative biosynthetic process"/>
    <property type="evidence" value="ECO:0007669"/>
    <property type="project" value="UniProtKB-ARBA"/>
</dbReference>
<dbReference type="EMBL" id="JBBNAF010000001">
    <property type="protein sequence ID" value="KAK9169852.1"/>
    <property type="molecule type" value="Genomic_DNA"/>
</dbReference>
<sequence length="504" mass="56608">MWSQPQEESGHQRLRRDALATSMAVEEVVVLMVPLPAQGHLNQHLHLARRLSSRGLPVHYFSSATHNRQAKSRVHGWDSTTTPPIHFHDFPLPSDLPLLPPNPNSPTKFPTHLIPLFASADSNLRLPFTALLRRLSSNTHRVVVIYDSLMSFSAQEASLLPNVEAYTFYTGSAFSLLYTEAESSLQNVNNINVVFNNNITLNELLGRRASMKESMPEEFFQLLNNSRVDNRVASGILCNTCEALDAECLLHFMNLPKAASHRRQSHKYWALGPLNPISPTPTTPRHRCLAWLDHQPKDSVIYVSFGTMTSVPDEQIAELALGLEQSGQRFIWVVRNADQADIYASNKTGRMNNLPDGFEERVKERGLVEREWAPQLEILAHPSTSGFVSHCGWNSCVESLSMGVPMAAWPMHSDQPTNTILVTEVLRVGLVARDWADRDSVVKAESVAKVVKRLMVEEEGMVVRKRARELGVDVREAARKGEEMDRFVDYICRASEESSTESTQ</sequence>
<dbReference type="EC" id="2.4.1.-" evidence="4"/>
<protein>
    <recommendedName>
        <fullName evidence="4">Glycosyltransferase</fullName>
        <ecNumber evidence="4">2.4.1.-</ecNumber>
    </recommendedName>
</protein>
<evidence type="ECO:0000256" key="2">
    <source>
        <dbReference type="ARBA" id="ARBA00022679"/>
    </source>
</evidence>
<dbReference type="InterPro" id="IPR035595">
    <property type="entry name" value="UDP_glycos_trans_CS"/>
</dbReference>
<dbReference type="PROSITE" id="PS00375">
    <property type="entry name" value="UDPGT"/>
    <property type="match status" value="1"/>
</dbReference>
<name>A0AAP0Q6T6_9MAGN</name>
<dbReference type="Pfam" id="PF00201">
    <property type="entry name" value="UDPGT"/>
    <property type="match status" value="1"/>
</dbReference>
<keyword evidence="7" id="KW-1185">Reference proteome</keyword>